<comment type="caution">
    <text evidence="2">The sequence shown here is derived from an EMBL/GenBank/DDBJ whole genome shotgun (WGS) entry which is preliminary data.</text>
</comment>
<proteinExistence type="predicted"/>
<sequence>MGSQGQTCLLFVLITVVAMHGMLEFYLRGPYSLLKNRDPAGTDLQSSVLADSVGPGATSIGKDGHPQSSIVIDDADAAVAGGGHGEKATETKKEKLRPLILYAYSETENARENLRYFVANGLHGAADFIFVLNGPTDAASTLIPGGRSNVRVVSRPNTCYDLGSHGEVLRKDGLWKGYDRFILLNASVRGPFVPYWSGACWSDVYLDRVTEKVKLVGMTVNCRPQMHVQSMIWATDSTGMELLLYPRQDKSEGDGGRLVALQGCYDEKDVAIGAEVGATAAIRGAGYEVDAMMTAFHGGPSGWDYCESEVGIGAGAGDVLFDRAYFGTNVHPYETVFFKANRGIDPRTLDLLSAWHQSGHMGNGSWETCGSS</sequence>
<organism evidence="2 3">
    <name type="scientific">Monosporascus cannonballus</name>
    <dbReference type="NCBI Taxonomy" id="155416"/>
    <lineage>
        <taxon>Eukaryota</taxon>
        <taxon>Fungi</taxon>
        <taxon>Dikarya</taxon>
        <taxon>Ascomycota</taxon>
        <taxon>Pezizomycotina</taxon>
        <taxon>Sordariomycetes</taxon>
        <taxon>Xylariomycetidae</taxon>
        <taxon>Xylariales</taxon>
        <taxon>Xylariales incertae sedis</taxon>
        <taxon>Monosporascus</taxon>
    </lineage>
</organism>
<feature type="transmembrane region" description="Helical" evidence="1">
    <location>
        <begin position="7"/>
        <end position="27"/>
    </location>
</feature>
<keyword evidence="1" id="KW-0812">Transmembrane</keyword>
<reference evidence="2 3" key="1">
    <citation type="submission" date="2018-06" db="EMBL/GenBank/DDBJ databases">
        <title>Complete Genomes of Monosporascus.</title>
        <authorList>
            <person name="Robinson A.J."/>
            <person name="Natvig D.O."/>
        </authorList>
    </citation>
    <scope>NUCLEOTIDE SEQUENCE [LARGE SCALE GENOMIC DNA]</scope>
    <source>
        <strain evidence="2 3">CBS 609.92</strain>
    </source>
</reference>
<keyword evidence="1" id="KW-1133">Transmembrane helix</keyword>
<gene>
    <name evidence="2" type="ORF">DL762_005612</name>
</gene>
<protein>
    <recommendedName>
        <fullName evidence="4">DUF5672 domain-containing protein</fullName>
    </recommendedName>
</protein>
<name>A0ABY0H495_9PEZI</name>
<accession>A0ABY0H495</accession>
<evidence type="ECO:0000256" key="1">
    <source>
        <dbReference type="SAM" id="Phobius"/>
    </source>
</evidence>
<keyword evidence="1" id="KW-0472">Membrane</keyword>
<dbReference type="EMBL" id="QJNS01000159">
    <property type="protein sequence ID" value="RYO84506.1"/>
    <property type="molecule type" value="Genomic_DNA"/>
</dbReference>
<keyword evidence="3" id="KW-1185">Reference proteome</keyword>
<evidence type="ECO:0000313" key="2">
    <source>
        <dbReference type="EMBL" id="RYO84506.1"/>
    </source>
</evidence>
<evidence type="ECO:0008006" key="4">
    <source>
        <dbReference type="Google" id="ProtNLM"/>
    </source>
</evidence>
<evidence type="ECO:0000313" key="3">
    <source>
        <dbReference type="Proteomes" id="UP000294003"/>
    </source>
</evidence>
<dbReference type="Proteomes" id="UP000294003">
    <property type="component" value="Unassembled WGS sequence"/>
</dbReference>